<feature type="binding site" evidence="10">
    <location>
        <position position="165"/>
    </location>
    <ligand>
        <name>substrate</name>
    </ligand>
</feature>
<comment type="similarity">
    <text evidence="10">Belongs to the LpxH family.</text>
</comment>
<dbReference type="PANTHER" id="PTHR34990">
    <property type="entry name" value="UDP-2,3-DIACYLGLUCOSAMINE HYDROLASE-RELATED"/>
    <property type="match status" value="1"/>
</dbReference>
<dbReference type="Pfam" id="PF00149">
    <property type="entry name" value="Metallophos"/>
    <property type="match status" value="1"/>
</dbReference>
<evidence type="ECO:0000256" key="4">
    <source>
        <dbReference type="ARBA" id="ARBA00022556"/>
    </source>
</evidence>
<feature type="binding site" evidence="10">
    <location>
        <position position="42"/>
    </location>
    <ligand>
        <name>Mn(2+)</name>
        <dbReference type="ChEBI" id="CHEBI:29035"/>
        <label>1</label>
    </ligand>
</feature>
<evidence type="ECO:0000256" key="6">
    <source>
        <dbReference type="ARBA" id="ARBA00022801"/>
    </source>
</evidence>
<sequence length="243" mass="27378">MGEVLFISDLHLSGERPETVQLFLDFLEHRAPGAEKLYILGDLFDAWIGDDLEIEPAPQIKAALKRLYDSGTRILLMHGNRDFLLGEQFCAQTGAELINDPIQIDLFGTPTLLMHGDLLCTDDLPYQAFRKQVRDPAFITQFLSRTIPERIAIAQEYRAKSGEATSLKASEIMDINQTTVAQYMEDRSVKRLIHGHTHRPGRHDFMLSGVAVSRFVLGEWHPDHAEFLVASPEGLRVETIKPG</sequence>
<evidence type="ECO:0000256" key="2">
    <source>
        <dbReference type="ARBA" id="ARBA00022516"/>
    </source>
</evidence>
<feature type="binding site" evidence="10">
    <location>
        <position position="11"/>
    </location>
    <ligand>
        <name>Mn(2+)</name>
        <dbReference type="ChEBI" id="CHEBI:29035"/>
        <label>1</label>
    </ligand>
</feature>
<keyword evidence="9 10" id="KW-0464">Manganese</keyword>
<dbReference type="NCBIfam" id="NF003743">
    <property type="entry name" value="PRK05340.1"/>
    <property type="match status" value="1"/>
</dbReference>
<feature type="binding site" evidence="10">
    <location>
        <position position="9"/>
    </location>
    <ligand>
        <name>Mn(2+)</name>
        <dbReference type="ChEBI" id="CHEBI:29035"/>
        <label>1</label>
    </ligand>
</feature>
<dbReference type="HAMAP" id="MF_00575">
    <property type="entry name" value="LpxH"/>
    <property type="match status" value="1"/>
</dbReference>
<keyword evidence="13" id="KW-1185">Reference proteome</keyword>
<dbReference type="CDD" id="cd07398">
    <property type="entry name" value="MPP_YbbF-LpxH"/>
    <property type="match status" value="1"/>
</dbReference>
<dbReference type="GO" id="GO:0009245">
    <property type="term" value="P:lipid A biosynthetic process"/>
    <property type="evidence" value="ECO:0007669"/>
    <property type="project" value="UniProtKB-UniRule"/>
</dbReference>
<dbReference type="GO" id="GO:0005737">
    <property type="term" value="C:cytoplasm"/>
    <property type="evidence" value="ECO:0007669"/>
    <property type="project" value="InterPro"/>
</dbReference>
<feature type="binding site" evidence="10">
    <location>
        <position position="80"/>
    </location>
    <ligand>
        <name>Mn(2+)</name>
        <dbReference type="ChEBI" id="CHEBI:29035"/>
        <label>2</label>
    </ligand>
</feature>
<dbReference type="PANTHER" id="PTHR34990:SF1">
    <property type="entry name" value="UDP-2,3-DIACYLGLUCOSAMINE HYDROLASE"/>
    <property type="match status" value="1"/>
</dbReference>
<evidence type="ECO:0000256" key="7">
    <source>
        <dbReference type="ARBA" id="ARBA00023098"/>
    </source>
</evidence>
<feature type="binding site" evidence="10">
    <location>
        <begin position="80"/>
        <end position="81"/>
    </location>
    <ligand>
        <name>substrate</name>
    </ligand>
</feature>
<keyword evidence="7 10" id="KW-0443">Lipid metabolism</keyword>
<evidence type="ECO:0000256" key="3">
    <source>
        <dbReference type="ARBA" id="ARBA00022519"/>
    </source>
</evidence>
<keyword evidence="2 10" id="KW-0444">Lipid biosynthesis</keyword>
<protein>
    <recommendedName>
        <fullName evidence="10">UDP-2,3-diacylglucosamine hydrolase</fullName>
        <ecNumber evidence="10">3.6.1.54</ecNumber>
    </recommendedName>
    <alternativeName>
        <fullName evidence="10">UDP-2,3-diacylglucosamine diphosphatase</fullName>
    </alternativeName>
</protein>
<comment type="caution">
    <text evidence="12">The sequence shown here is derived from an EMBL/GenBank/DDBJ whole genome shotgun (WGS) entry which is preliminary data.</text>
</comment>
<comment type="subcellular location">
    <subcellularLocation>
        <location evidence="10">Cell inner membrane</location>
        <topology evidence="10">Peripheral membrane protein</topology>
        <orientation evidence="10">Cytoplasmic side</orientation>
    </subcellularLocation>
</comment>
<dbReference type="InterPro" id="IPR004843">
    <property type="entry name" value="Calcineurin-like_PHP"/>
</dbReference>
<evidence type="ECO:0000256" key="5">
    <source>
        <dbReference type="ARBA" id="ARBA00022723"/>
    </source>
</evidence>
<feature type="binding site" evidence="10">
    <location>
        <position position="115"/>
    </location>
    <ligand>
        <name>Mn(2+)</name>
        <dbReference type="ChEBI" id="CHEBI:29035"/>
        <label>2</label>
    </ligand>
</feature>
<keyword evidence="6 10" id="KW-0378">Hydrolase</keyword>
<comment type="catalytic activity">
    <reaction evidence="10">
        <text>UDP-2-N,3-O-bis[(3R)-3-hydroxytetradecanoyl]-alpha-D-glucosamine + H2O = 2-N,3-O-bis[(3R)-3-hydroxytetradecanoyl]-alpha-D-glucosaminyl 1-phosphate + UMP + 2 H(+)</text>
        <dbReference type="Rhea" id="RHEA:25213"/>
        <dbReference type="ChEBI" id="CHEBI:15377"/>
        <dbReference type="ChEBI" id="CHEBI:15378"/>
        <dbReference type="ChEBI" id="CHEBI:57865"/>
        <dbReference type="ChEBI" id="CHEBI:57957"/>
        <dbReference type="ChEBI" id="CHEBI:78847"/>
        <dbReference type="EC" id="3.6.1.54"/>
    </reaction>
</comment>
<accession>A0A370DR48</accession>
<dbReference type="GO" id="GO:0019897">
    <property type="term" value="C:extrinsic component of plasma membrane"/>
    <property type="evidence" value="ECO:0007669"/>
    <property type="project" value="UniProtKB-UniRule"/>
</dbReference>
<dbReference type="Gene3D" id="3.60.21.10">
    <property type="match status" value="1"/>
</dbReference>
<dbReference type="GO" id="GO:0030145">
    <property type="term" value="F:manganese ion binding"/>
    <property type="evidence" value="ECO:0007669"/>
    <property type="project" value="UniProtKB-UniRule"/>
</dbReference>
<proteinExistence type="inferred from homology"/>
<dbReference type="UniPathway" id="UPA00359">
    <property type="reaction ID" value="UER00480"/>
</dbReference>
<dbReference type="AlphaFoldDB" id="A0A370DR48"/>
<organism evidence="12 13">
    <name type="scientific">endosymbiont of Escarpia spicata</name>
    <dbReference type="NCBI Taxonomy" id="2200908"/>
    <lineage>
        <taxon>Bacteria</taxon>
        <taxon>Pseudomonadati</taxon>
        <taxon>Pseudomonadota</taxon>
        <taxon>Gammaproteobacteria</taxon>
        <taxon>sulfur-oxidizing symbionts</taxon>
    </lineage>
</organism>
<keyword evidence="4 10" id="KW-0441">Lipid A biosynthesis</keyword>
<feature type="binding site" evidence="10">
    <location>
        <position position="196"/>
    </location>
    <ligand>
        <name>Mn(2+)</name>
        <dbReference type="ChEBI" id="CHEBI:29035"/>
        <label>2</label>
    </ligand>
</feature>
<gene>
    <name evidence="10" type="primary">lpxH</name>
    <name evidence="12" type="ORF">DIZ78_03075</name>
</gene>
<feature type="binding site" evidence="10">
    <location>
        <position position="196"/>
    </location>
    <ligand>
        <name>substrate</name>
    </ligand>
</feature>
<comment type="cofactor">
    <cofactor evidence="10">
        <name>Mn(2+)</name>
        <dbReference type="ChEBI" id="CHEBI:29035"/>
    </cofactor>
    <text evidence="10">Binds 2 Mn(2+) ions per subunit in a binuclear metal center.</text>
</comment>
<dbReference type="GO" id="GO:0008758">
    <property type="term" value="F:UDP-2,3-diacylglucosamine hydrolase activity"/>
    <property type="evidence" value="ECO:0007669"/>
    <property type="project" value="UniProtKB-UniRule"/>
</dbReference>
<evidence type="ECO:0000256" key="1">
    <source>
        <dbReference type="ARBA" id="ARBA00022475"/>
    </source>
</evidence>
<comment type="function">
    <text evidence="10">Hydrolyzes the pyrophosphate bond of UDP-2,3-diacylglucosamine to yield 2,3-diacylglucosamine 1-phosphate (lipid X) and UMP by catalyzing the attack of water at the alpha-P atom. Involved in the biosynthesis of lipid A, a phosphorylated glycolipid that anchors the lipopolysaccharide to the outer membrane of the cell.</text>
</comment>
<dbReference type="EC" id="3.6.1.54" evidence="10"/>
<dbReference type="EMBL" id="QFXE01000005">
    <property type="protein sequence ID" value="RDH87565.1"/>
    <property type="molecule type" value="Genomic_DNA"/>
</dbReference>
<evidence type="ECO:0000313" key="12">
    <source>
        <dbReference type="EMBL" id="RDH87565.1"/>
    </source>
</evidence>
<evidence type="ECO:0000256" key="8">
    <source>
        <dbReference type="ARBA" id="ARBA00023136"/>
    </source>
</evidence>
<comment type="pathway">
    <text evidence="10">Glycolipid biosynthesis; lipid IV(A) biosynthesis; lipid IV(A) from (3R)-3-hydroxytetradecanoyl-[acyl-carrier-protein] and UDP-N-acetyl-alpha-D-glucosamine: step 4/6.</text>
</comment>
<feature type="binding site" evidence="10">
    <location>
        <position position="123"/>
    </location>
    <ligand>
        <name>substrate</name>
    </ligand>
</feature>
<dbReference type="SUPFAM" id="SSF56300">
    <property type="entry name" value="Metallo-dependent phosphatases"/>
    <property type="match status" value="1"/>
</dbReference>
<feature type="binding site" evidence="10">
    <location>
        <position position="168"/>
    </location>
    <ligand>
        <name>substrate</name>
    </ligand>
</feature>
<keyword evidence="3 10" id="KW-0997">Cell inner membrane</keyword>
<name>A0A370DR48_9GAMM</name>
<feature type="binding site" evidence="10">
    <location>
        <position position="161"/>
    </location>
    <ligand>
        <name>substrate</name>
    </ligand>
</feature>
<keyword evidence="1 10" id="KW-1003">Cell membrane</keyword>
<feature type="binding site" evidence="10">
    <location>
        <position position="198"/>
    </location>
    <ligand>
        <name>Mn(2+)</name>
        <dbReference type="ChEBI" id="CHEBI:29035"/>
        <label>1</label>
    </ligand>
</feature>
<dbReference type="InterPro" id="IPR043461">
    <property type="entry name" value="LpxH-like"/>
</dbReference>
<keyword evidence="8 10" id="KW-0472">Membrane</keyword>
<keyword evidence="5 10" id="KW-0479">Metal-binding</keyword>
<evidence type="ECO:0000259" key="11">
    <source>
        <dbReference type="Pfam" id="PF00149"/>
    </source>
</evidence>
<evidence type="ECO:0000313" key="13">
    <source>
        <dbReference type="Proteomes" id="UP000254771"/>
    </source>
</evidence>
<reference evidence="12 13" key="1">
    <citation type="journal article" date="2018" name="ISME J.">
        <title>Endosymbiont genomes yield clues of tubeworm success.</title>
        <authorList>
            <person name="Li Y."/>
            <person name="Liles M.R."/>
            <person name="Halanych K.M."/>
        </authorList>
    </citation>
    <scope>NUCLEOTIDE SEQUENCE [LARGE SCALE GENOMIC DNA]</scope>
    <source>
        <strain evidence="12">A1462</strain>
    </source>
</reference>
<dbReference type="NCBIfam" id="TIGR01854">
    <property type="entry name" value="lipid_A_lpxH"/>
    <property type="match status" value="1"/>
</dbReference>
<dbReference type="InterPro" id="IPR029052">
    <property type="entry name" value="Metallo-depent_PP-like"/>
</dbReference>
<evidence type="ECO:0000256" key="9">
    <source>
        <dbReference type="ARBA" id="ARBA00023211"/>
    </source>
</evidence>
<dbReference type="Proteomes" id="UP000254771">
    <property type="component" value="Unassembled WGS sequence"/>
</dbReference>
<evidence type="ECO:0000256" key="10">
    <source>
        <dbReference type="HAMAP-Rule" id="MF_00575"/>
    </source>
</evidence>
<dbReference type="InterPro" id="IPR010138">
    <property type="entry name" value="UDP-diacylglucosamine_Hdrlase"/>
</dbReference>
<feature type="binding site" evidence="10">
    <location>
        <position position="42"/>
    </location>
    <ligand>
        <name>Mn(2+)</name>
        <dbReference type="ChEBI" id="CHEBI:29035"/>
        <label>2</label>
    </ligand>
</feature>
<feature type="domain" description="Calcineurin-like phosphoesterase" evidence="11">
    <location>
        <begin position="4"/>
        <end position="200"/>
    </location>
</feature>